<dbReference type="InterPro" id="IPR053151">
    <property type="entry name" value="RNase_H-like"/>
</dbReference>
<dbReference type="GO" id="GO:0003964">
    <property type="term" value="F:RNA-directed DNA polymerase activity"/>
    <property type="evidence" value="ECO:0007669"/>
    <property type="project" value="UniProtKB-KW"/>
</dbReference>
<dbReference type="InterPro" id="IPR002156">
    <property type="entry name" value="RNaseH_domain"/>
</dbReference>
<proteinExistence type="predicted"/>
<comment type="caution">
    <text evidence="2">The sequence shown here is derived from an EMBL/GenBank/DDBJ whole genome shotgun (WGS) entry which is preliminary data.</text>
</comment>
<evidence type="ECO:0000313" key="2">
    <source>
        <dbReference type="EMBL" id="KAF7815065.1"/>
    </source>
</evidence>
<dbReference type="GO" id="GO:0003676">
    <property type="term" value="F:nucleic acid binding"/>
    <property type="evidence" value="ECO:0007669"/>
    <property type="project" value="InterPro"/>
</dbReference>
<keyword evidence="2" id="KW-0548">Nucleotidyltransferase</keyword>
<dbReference type="InterPro" id="IPR044730">
    <property type="entry name" value="RNase_H-like_dom_plant"/>
</dbReference>
<dbReference type="OrthoDB" id="1436258at2759"/>
<dbReference type="Proteomes" id="UP000634136">
    <property type="component" value="Unassembled WGS sequence"/>
</dbReference>
<evidence type="ECO:0000259" key="1">
    <source>
        <dbReference type="Pfam" id="PF13456"/>
    </source>
</evidence>
<accession>A0A834T3T1</accession>
<feature type="domain" description="RNase H type-1" evidence="1">
    <location>
        <begin position="109"/>
        <end position="163"/>
    </location>
</feature>
<keyword evidence="2" id="KW-0808">Transferase</keyword>
<protein>
    <submittedName>
        <fullName evidence="2">Putative non-LTR retroelement reverse transcriptase</fullName>
    </submittedName>
</protein>
<dbReference type="PANTHER" id="PTHR47723:SF19">
    <property type="entry name" value="POLYNUCLEOTIDYL TRANSFERASE, RIBONUCLEASE H-LIKE SUPERFAMILY PROTEIN"/>
    <property type="match status" value="1"/>
</dbReference>
<dbReference type="PANTHER" id="PTHR47723">
    <property type="entry name" value="OS05G0353850 PROTEIN"/>
    <property type="match status" value="1"/>
</dbReference>
<gene>
    <name evidence="2" type="ORF">G2W53_029034</name>
</gene>
<dbReference type="EMBL" id="JAAIUW010000009">
    <property type="protein sequence ID" value="KAF7815065.1"/>
    <property type="molecule type" value="Genomic_DNA"/>
</dbReference>
<sequence length="199" mass="22335">MLICWLSWKHRNEKVFDNRQGSILEIAAKFNYHLEGLQQAGLLKQISAGGNNLNTDVWIKWTPPNNSIIKINVDGSRWDHSGGIACGGVFRDQHGRWMGGFAKKLGSGNSLLVELIKEGVINTHPLSPLILEIRSMLARHWQVKLSRTFREGNRLANAIANFAHSLSFDICILEHPPDFCKQVLVDDARGLCLSRRVAT</sequence>
<dbReference type="AlphaFoldDB" id="A0A834T3T1"/>
<dbReference type="GO" id="GO:0004523">
    <property type="term" value="F:RNA-DNA hybrid ribonuclease activity"/>
    <property type="evidence" value="ECO:0007669"/>
    <property type="project" value="InterPro"/>
</dbReference>
<name>A0A834T3T1_9FABA</name>
<keyword evidence="2" id="KW-0695">RNA-directed DNA polymerase</keyword>
<reference evidence="2" key="1">
    <citation type="submission" date="2020-09" db="EMBL/GenBank/DDBJ databases">
        <title>Genome-Enabled Discovery of Anthraquinone Biosynthesis in Senna tora.</title>
        <authorList>
            <person name="Kang S.-H."/>
            <person name="Pandey R.P."/>
            <person name="Lee C.-M."/>
            <person name="Sim J.-S."/>
            <person name="Jeong J.-T."/>
            <person name="Choi B.-S."/>
            <person name="Jung M."/>
            <person name="Ginzburg D."/>
            <person name="Zhao K."/>
            <person name="Won S.Y."/>
            <person name="Oh T.-J."/>
            <person name="Yu Y."/>
            <person name="Kim N.-H."/>
            <person name="Lee O.R."/>
            <person name="Lee T.-H."/>
            <person name="Bashyal P."/>
            <person name="Kim T.-S."/>
            <person name="Lee W.-H."/>
            <person name="Kawkins C."/>
            <person name="Kim C.-K."/>
            <person name="Kim J.S."/>
            <person name="Ahn B.O."/>
            <person name="Rhee S.Y."/>
            <person name="Sohng J.K."/>
        </authorList>
    </citation>
    <scope>NUCLEOTIDE SEQUENCE</scope>
    <source>
        <tissue evidence="2">Leaf</tissue>
    </source>
</reference>
<evidence type="ECO:0000313" key="3">
    <source>
        <dbReference type="Proteomes" id="UP000634136"/>
    </source>
</evidence>
<dbReference type="Pfam" id="PF13456">
    <property type="entry name" value="RVT_3"/>
    <property type="match status" value="1"/>
</dbReference>
<organism evidence="2 3">
    <name type="scientific">Senna tora</name>
    <dbReference type="NCBI Taxonomy" id="362788"/>
    <lineage>
        <taxon>Eukaryota</taxon>
        <taxon>Viridiplantae</taxon>
        <taxon>Streptophyta</taxon>
        <taxon>Embryophyta</taxon>
        <taxon>Tracheophyta</taxon>
        <taxon>Spermatophyta</taxon>
        <taxon>Magnoliopsida</taxon>
        <taxon>eudicotyledons</taxon>
        <taxon>Gunneridae</taxon>
        <taxon>Pentapetalae</taxon>
        <taxon>rosids</taxon>
        <taxon>fabids</taxon>
        <taxon>Fabales</taxon>
        <taxon>Fabaceae</taxon>
        <taxon>Caesalpinioideae</taxon>
        <taxon>Cassia clade</taxon>
        <taxon>Senna</taxon>
    </lineage>
</organism>
<keyword evidence="3" id="KW-1185">Reference proteome</keyword>
<dbReference type="CDD" id="cd06222">
    <property type="entry name" value="RNase_H_like"/>
    <property type="match status" value="1"/>
</dbReference>